<organism evidence="2 3">
    <name type="scientific">Vibrio genomosp. F10 str. ZF-129</name>
    <dbReference type="NCBI Taxonomy" id="1187848"/>
    <lineage>
        <taxon>Bacteria</taxon>
        <taxon>Pseudomonadati</taxon>
        <taxon>Pseudomonadota</taxon>
        <taxon>Gammaproteobacteria</taxon>
        <taxon>Vibrionales</taxon>
        <taxon>Vibrionaceae</taxon>
        <taxon>Vibrio</taxon>
    </lineage>
</organism>
<accession>A0A1E5BGC0</accession>
<dbReference type="EMBL" id="AJYQ02000078">
    <property type="protein sequence ID" value="OEE35312.1"/>
    <property type="molecule type" value="Genomic_DNA"/>
</dbReference>
<dbReference type="STRING" id="1187848.A1QO_00705"/>
<dbReference type="RefSeq" id="WP_017041668.1">
    <property type="nucleotide sequence ID" value="NZ_AJYQ02000078.1"/>
</dbReference>
<gene>
    <name evidence="2" type="ORF">A1QO_00705</name>
</gene>
<dbReference type="GO" id="GO:0003824">
    <property type="term" value="F:catalytic activity"/>
    <property type="evidence" value="ECO:0007669"/>
    <property type="project" value="InterPro"/>
</dbReference>
<dbReference type="OrthoDB" id="9774475at2"/>
<dbReference type="InterPro" id="IPR002500">
    <property type="entry name" value="PAPS_reduct_dom"/>
</dbReference>
<dbReference type="Pfam" id="PF01507">
    <property type="entry name" value="PAPS_reduct"/>
    <property type="match status" value="1"/>
</dbReference>
<name>A0A1E5BGC0_9VIBR</name>
<protein>
    <recommendedName>
        <fullName evidence="1">Phosphoadenosine phosphosulphate reductase domain-containing protein</fullName>
    </recommendedName>
</protein>
<dbReference type="InterPro" id="IPR014729">
    <property type="entry name" value="Rossmann-like_a/b/a_fold"/>
</dbReference>
<comment type="caution">
    <text evidence="2">The sequence shown here is derived from an EMBL/GenBank/DDBJ whole genome shotgun (WGS) entry which is preliminary data.</text>
</comment>
<evidence type="ECO:0000259" key="1">
    <source>
        <dbReference type="Pfam" id="PF01507"/>
    </source>
</evidence>
<dbReference type="eggNOG" id="COG0175">
    <property type="taxonomic scope" value="Bacteria"/>
</dbReference>
<reference evidence="2 3" key="1">
    <citation type="journal article" date="2012" name="Science">
        <title>Ecological populations of bacteria act as socially cohesive units of antibiotic production and resistance.</title>
        <authorList>
            <person name="Cordero O.X."/>
            <person name="Wildschutte H."/>
            <person name="Kirkup B."/>
            <person name="Proehl S."/>
            <person name="Ngo L."/>
            <person name="Hussain F."/>
            <person name="Le Roux F."/>
            <person name="Mincer T."/>
            <person name="Polz M.F."/>
        </authorList>
    </citation>
    <scope>NUCLEOTIDE SEQUENCE [LARGE SCALE GENOMIC DNA]</scope>
    <source>
        <strain evidence="2 3">ZF-129</strain>
    </source>
</reference>
<feature type="domain" description="Phosphoadenosine phosphosulphate reductase" evidence="1">
    <location>
        <begin position="29"/>
        <end position="210"/>
    </location>
</feature>
<evidence type="ECO:0000313" key="3">
    <source>
        <dbReference type="Proteomes" id="UP000094741"/>
    </source>
</evidence>
<dbReference type="AlphaFoldDB" id="A0A1E5BGC0"/>
<proteinExistence type="predicted"/>
<dbReference type="Proteomes" id="UP000094741">
    <property type="component" value="Unassembled WGS sequence"/>
</dbReference>
<evidence type="ECO:0000313" key="2">
    <source>
        <dbReference type="EMBL" id="OEE35312.1"/>
    </source>
</evidence>
<dbReference type="SUPFAM" id="SSF52402">
    <property type="entry name" value="Adenine nucleotide alpha hydrolases-like"/>
    <property type="match status" value="1"/>
</dbReference>
<sequence length="637" mass="72532">MSKLNFEDFMIYKMAIESIKELLRSGNTLIISCSYGKDSTCVLVLFLEAVKQLIAEGVYVPICYVTTSDTRREMPEIHNYVGGQTSLLEVYIAKHNLPIEVVVVEPELSGRFTWTTLGRGVLPTYVGGDRKCAVDEKITPQRRFLKSIESNVGQMISLVGSRRSESVVRGHSMEKYKMSELAVSIDESGFKTFAPIANFDLDDVWLLLCSVAKPIDDPNLLFQTYADNLDELFKLYNSANGGQCGVIFGDTSKQSPCGSRFGCGYCVANSGSEGTDNSLENMIADDLDRYGYMNGLLKFRKFLLAIRWDWNRRDFRGRVVSDIGYLKVAPNYFNGRTRRELFRYLVTLDALERERAEKHEMAYQRGDIEQSKENEHLCNVLFEFISFDDVLAIDFQWSVSGEFPQESFPAAKDYLEVHDLGIRYHIPEIEVEEKPVIDQNRWIDISSELLELAEEGNPLFKRHQATGANLKYDVGKRLSISEGSGFAYLENVRARFYELQHIPSEEVARYILESGFLTLNQSDIGVYAAISDRNWAILRKFQSSDNLSVNEFTGNEQLMTINRYLIENSISNEKHLELLTQHTATVIDEQEEQQDMFGSDSIANALLIEPEKVKKIRKVSTVPIEIFRSINSQIALF</sequence>
<dbReference type="Gene3D" id="3.40.50.620">
    <property type="entry name" value="HUPs"/>
    <property type="match status" value="1"/>
</dbReference>